<dbReference type="PROSITE" id="PS50235">
    <property type="entry name" value="USP_3"/>
    <property type="match status" value="1"/>
</dbReference>
<dbReference type="SUPFAM" id="SSF54001">
    <property type="entry name" value="Cysteine proteinases"/>
    <property type="match status" value="1"/>
</dbReference>
<evidence type="ECO:0000259" key="1">
    <source>
        <dbReference type="PROSITE" id="PS50235"/>
    </source>
</evidence>
<dbReference type="STRING" id="43041.A0A182KEK1"/>
<reference evidence="2" key="2">
    <citation type="submission" date="2020-05" db="UniProtKB">
        <authorList>
            <consortium name="EnsemblMetazoa"/>
        </authorList>
    </citation>
    <scope>IDENTIFICATION</scope>
    <source>
        <strain evidence="2">ACHKN1017</strain>
    </source>
</reference>
<dbReference type="PANTHER" id="PTHR21646:SF23">
    <property type="entry name" value="UBIQUITIN CARBOXYL-TERMINAL HYDROLASE USP2"/>
    <property type="match status" value="1"/>
</dbReference>
<dbReference type="PANTHER" id="PTHR21646">
    <property type="entry name" value="UBIQUITIN CARBOXYL-TERMINAL HYDROLASE"/>
    <property type="match status" value="1"/>
</dbReference>
<sequence>NKVKADLLWEWYSKAENSVIKDLFVGQLRSTLKCTFCNTESTMFDPFWDLSLPLPSSSSRCKLENCLEMFIKEEIMDGIDQPTCSKCKT</sequence>
<evidence type="ECO:0000313" key="3">
    <source>
        <dbReference type="Proteomes" id="UP000075881"/>
    </source>
</evidence>
<keyword evidence="3" id="KW-1185">Reference proteome</keyword>
<proteinExistence type="predicted"/>
<dbReference type="AlphaFoldDB" id="A0A182KEK1"/>
<evidence type="ECO:0000313" key="2">
    <source>
        <dbReference type="EnsemblMetazoa" id="ACHR009189-PA"/>
    </source>
</evidence>
<accession>A0A182KEK1</accession>
<feature type="domain" description="USP" evidence="1">
    <location>
        <begin position="1"/>
        <end position="89"/>
    </location>
</feature>
<dbReference type="Proteomes" id="UP000075881">
    <property type="component" value="Unassembled WGS sequence"/>
</dbReference>
<dbReference type="VEuPathDB" id="VectorBase:ACHR009189"/>
<dbReference type="Gene3D" id="3.90.70.10">
    <property type="entry name" value="Cysteine proteinases"/>
    <property type="match status" value="1"/>
</dbReference>
<dbReference type="EnsemblMetazoa" id="ACHR009189-RA">
    <property type="protein sequence ID" value="ACHR009189-PA"/>
    <property type="gene ID" value="ACHR009189"/>
</dbReference>
<dbReference type="InterPro" id="IPR050185">
    <property type="entry name" value="Ub_carboxyl-term_hydrolase"/>
</dbReference>
<dbReference type="InterPro" id="IPR038765">
    <property type="entry name" value="Papain-like_cys_pep_sf"/>
</dbReference>
<organism evidence="2 3">
    <name type="scientific">Anopheles christyi</name>
    <dbReference type="NCBI Taxonomy" id="43041"/>
    <lineage>
        <taxon>Eukaryota</taxon>
        <taxon>Metazoa</taxon>
        <taxon>Ecdysozoa</taxon>
        <taxon>Arthropoda</taxon>
        <taxon>Hexapoda</taxon>
        <taxon>Insecta</taxon>
        <taxon>Pterygota</taxon>
        <taxon>Neoptera</taxon>
        <taxon>Endopterygota</taxon>
        <taxon>Diptera</taxon>
        <taxon>Nematocera</taxon>
        <taxon>Culicoidea</taxon>
        <taxon>Culicidae</taxon>
        <taxon>Anophelinae</taxon>
        <taxon>Anopheles</taxon>
    </lineage>
</organism>
<name>A0A182KEK1_9DIPT</name>
<reference evidence="3" key="1">
    <citation type="submission" date="2013-03" db="EMBL/GenBank/DDBJ databases">
        <title>The Genome Sequence of Anopheles christyi ACHKN1017.</title>
        <authorList>
            <consortium name="The Broad Institute Genomics Platform"/>
            <person name="Neafsey D.E."/>
            <person name="Besansky N."/>
            <person name="Walker B."/>
            <person name="Young S.K."/>
            <person name="Zeng Q."/>
            <person name="Gargeya S."/>
            <person name="Fitzgerald M."/>
            <person name="Haas B."/>
            <person name="Abouelleil A."/>
            <person name="Allen A.W."/>
            <person name="Alvarado L."/>
            <person name="Arachchi H.M."/>
            <person name="Berlin A.M."/>
            <person name="Chapman S.B."/>
            <person name="Gainer-Dewar J."/>
            <person name="Goldberg J."/>
            <person name="Griggs A."/>
            <person name="Gujja S."/>
            <person name="Hansen M."/>
            <person name="Howarth C."/>
            <person name="Imamovic A."/>
            <person name="Ireland A."/>
            <person name="Larimer J."/>
            <person name="McCowan C."/>
            <person name="Murphy C."/>
            <person name="Pearson M."/>
            <person name="Poon T.W."/>
            <person name="Priest M."/>
            <person name="Roberts A."/>
            <person name="Saif S."/>
            <person name="Shea T."/>
            <person name="Sisk P."/>
            <person name="Sykes S."/>
            <person name="Wortman J."/>
            <person name="Nusbaum C."/>
            <person name="Birren B."/>
        </authorList>
    </citation>
    <scope>NUCLEOTIDE SEQUENCE [LARGE SCALE GENOMIC DNA]</scope>
    <source>
        <strain evidence="3">ACHKN1017</strain>
    </source>
</reference>
<dbReference type="InterPro" id="IPR028889">
    <property type="entry name" value="USP"/>
</dbReference>
<protein>
    <submittedName>
        <fullName evidence="2">USP domain-containing protein</fullName>
    </submittedName>
</protein>